<evidence type="ECO:0000313" key="2">
    <source>
        <dbReference type="Proteomes" id="UP000028980"/>
    </source>
</evidence>
<gene>
    <name evidence="1" type="ORF">JCM19296_1261</name>
</gene>
<organism evidence="1 2">
    <name type="scientific">Nonlabens ulvanivorans</name>
    <name type="common">Persicivirga ulvanivorans</name>
    <dbReference type="NCBI Taxonomy" id="906888"/>
    <lineage>
        <taxon>Bacteria</taxon>
        <taxon>Pseudomonadati</taxon>
        <taxon>Bacteroidota</taxon>
        <taxon>Flavobacteriia</taxon>
        <taxon>Flavobacteriales</taxon>
        <taxon>Flavobacteriaceae</taxon>
        <taxon>Nonlabens</taxon>
    </lineage>
</organism>
<accession>A0A081D9S3</accession>
<dbReference type="EMBL" id="BBLG01000002">
    <property type="protein sequence ID" value="GAK75669.1"/>
    <property type="molecule type" value="Genomic_DNA"/>
</dbReference>
<evidence type="ECO:0000313" key="1">
    <source>
        <dbReference type="EMBL" id="GAK75669.1"/>
    </source>
</evidence>
<name>A0A081D9S3_NONUL</name>
<dbReference type="AlphaFoldDB" id="A0A081D9S3"/>
<sequence>MENFESEPLKNYLLAHTKLNNYIKVSTVAVDYLYNSKENNEELSTLISDLILDSGERWRPRKIKDSKGELNVLKNDLSKTGVIWVYSAFDVFFKKVEGIMSDNFTKVKDPKSDEGDRLHKVIEFYKKLGWSTNKIDNLLPILKFYESLRHSIAHNVGIPSEKLYELSTSDSFNSSILNWQTKFPKKKISPPPIVEKEAIILRPHHSITYSETCLRITKDINRRIYETLGRDFFINKTIKKHLISAEKLSEPFCANYSRYIVYHLNMDYKIELKKYDEVYETYDDNEKLKEDKKRYHIMKSLT</sequence>
<proteinExistence type="predicted"/>
<reference evidence="1 2" key="1">
    <citation type="journal article" date="2014" name="Genome Announc.">
        <title>Draft Genome Sequences of Marine Flavobacterium Nonlabens Strains NR17, NR24, NR27, NR32, NR33, and Ara13.</title>
        <authorList>
            <person name="Nakanishi M."/>
            <person name="Meirelles P."/>
            <person name="Suzuki R."/>
            <person name="Takatani N."/>
            <person name="Mino S."/>
            <person name="Suda W."/>
            <person name="Oshima K."/>
            <person name="Hattori M."/>
            <person name="Ohkuma M."/>
            <person name="Hosokawa M."/>
            <person name="Miyashita K."/>
            <person name="Thompson F.L."/>
            <person name="Niwa A."/>
            <person name="Sawabe T."/>
            <person name="Sawabe T."/>
        </authorList>
    </citation>
    <scope>NUCLEOTIDE SEQUENCE [LARGE SCALE GENOMIC DNA]</scope>
    <source>
        <strain evidence="2">JCM19296</strain>
    </source>
</reference>
<protein>
    <submittedName>
        <fullName evidence="1">Uncharacterized protein</fullName>
    </submittedName>
</protein>
<comment type="caution">
    <text evidence="1">The sequence shown here is derived from an EMBL/GenBank/DDBJ whole genome shotgun (WGS) entry which is preliminary data.</text>
</comment>
<dbReference type="Proteomes" id="UP000028980">
    <property type="component" value="Unassembled WGS sequence"/>
</dbReference>